<organism evidence="1 2">
    <name type="scientific">Paenibacillus lutimineralis</name>
    <dbReference type="NCBI Taxonomy" id="2707005"/>
    <lineage>
        <taxon>Bacteria</taxon>
        <taxon>Bacillati</taxon>
        <taxon>Bacillota</taxon>
        <taxon>Bacilli</taxon>
        <taxon>Bacillales</taxon>
        <taxon>Paenibacillaceae</taxon>
        <taxon>Paenibacillus</taxon>
    </lineage>
</organism>
<evidence type="ECO:0000313" key="1">
    <source>
        <dbReference type="EMBL" id="AZS13949.1"/>
    </source>
</evidence>
<dbReference type="RefSeq" id="WP_126996130.1">
    <property type="nucleotide sequence ID" value="NZ_CP034346.1"/>
</dbReference>
<dbReference type="KEGG" id="plut:EI981_05445"/>
<dbReference type="AlphaFoldDB" id="A0A3S9UUC5"/>
<sequence length="330" mass="37297">MTSLKLGQSFSMIALNAQRSLEMTTAKKVALRCMAAAVILEIYLDGGFTQTGNQFVLNQDMLEQSQSMPYREVILTSIVRKNTETTGELSWWLKKASRLPERILRKLELVISDSLKEMSLLEEIPHILGCDLYFHSAGVDIKEYRSDIQGFSTITESTRAELLEDGLVTDETICLVWLLRESGCMLDFFSRSELASISAGMYKLYQNEPLAKVLFPIRIHSGIELILKKLLRMKTGVVRTQAGSGMNFLFPMLERSQAIFIDTEQMLPNAVKRLHDVRARLESKGHTVTVLHKGQIPTIKVDNLVYEAIPHAIYGRVPIHGVRLIPKPLF</sequence>
<dbReference type="Proteomes" id="UP000270678">
    <property type="component" value="Chromosome"/>
</dbReference>
<accession>A0A3S9UUC5</accession>
<proteinExistence type="predicted"/>
<dbReference type="EMBL" id="CP034346">
    <property type="protein sequence ID" value="AZS13949.1"/>
    <property type="molecule type" value="Genomic_DNA"/>
</dbReference>
<dbReference type="OrthoDB" id="2553962at2"/>
<gene>
    <name evidence="1" type="ORF">EI981_05445</name>
</gene>
<keyword evidence="2" id="KW-1185">Reference proteome</keyword>
<evidence type="ECO:0000313" key="2">
    <source>
        <dbReference type="Proteomes" id="UP000270678"/>
    </source>
</evidence>
<reference evidence="2" key="1">
    <citation type="submission" date="2018-12" db="EMBL/GenBank/DDBJ databases">
        <title>Complete genome sequence of Paenibacillus sp. MBLB1234.</title>
        <authorList>
            <person name="Nam Y.-D."/>
            <person name="Kang J."/>
            <person name="Chung W.-H."/>
            <person name="Park Y.S."/>
        </authorList>
    </citation>
    <scope>NUCLEOTIDE SEQUENCE [LARGE SCALE GENOMIC DNA]</scope>
    <source>
        <strain evidence="2">MBLB1234</strain>
    </source>
</reference>
<protein>
    <submittedName>
        <fullName evidence="1">Uncharacterized protein</fullName>
    </submittedName>
</protein>
<name>A0A3S9UUC5_9BACL</name>